<reference evidence="2" key="1">
    <citation type="journal article" date="2019" name="BMC Genomics">
        <title>A new reference genome for Sorghum bicolor reveals high levels of sequence similarity between sweet and grain genotypes: implications for the genetics of sugar metabolism.</title>
        <authorList>
            <person name="Cooper E.A."/>
            <person name="Brenton Z.W."/>
            <person name="Flinn B.S."/>
            <person name="Jenkins J."/>
            <person name="Shu S."/>
            <person name="Flowers D."/>
            <person name="Luo F."/>
            <person name="Wang Y."/>
            <person name="Xia P."/>
            <person name="Barry K."/>
            <person name="Daum C."/>
            <person name="Lipzen A."/>
            <person name="Yoshinaga Y."/>
            <person name="Schmutz J."/>
            <person name="Saski C."/>
            <person name="Vermerris W."/>
            <person name="Kresovich S."/>
        </authorList>
    </citation>
    <scope>NUCLEOTIDE SEQUENCE</scope>
</reference>
<feature type="region of interest" description="Disordered" evidence="1">
    <location>
        <begin position="12"/>
        <end position="34"/>
    </location>
</feature>
<dbReference type="EMBL" id="CM027681">
    <property type="protein sequence ID" value="KAG0542811.1"/>
    <property type="molecule type" value="Genomic_DNA"/>
</dbReference>
<evidence type="ECO:0000313" key="3">
    <source>
        <dbReference type="Proteomes" id="UP000807115"/>
    </source>
</evidence>
<sequence>MGDGGFRTCADATATRIPHHPTPPARSRIPPLSLDSPHVVRLPASKSSSSVLTKNNRSDCTLLCPCSSLKQYVAGPEEGATSPHRLAGGLLSCPCVSRSRINISSIKDPWLWQWCHGIFYHRHKVGRGHD</sequence>
<name>A0A921RNK7_SORBI</name>
<reference evidence="2" key="2">
    <citation type="submission" date="2020-10" db="EMBL/GenBank/DDBJ databases">
        <authorList>
            <person name="Cooper E.A."/>
            <person name="Brenton Z.W."/>
            <person name="Flinn B.S."/>
            <person name="Jenkins J."/>
            <person name="Shu S."/>
            <person name="Flowers D."/>
            <person name="Luo F."/>
            <person name="Wang Y."/>
            <person name="Xia P."/>
            <person name="Barry K."/>
            <person name="Daum C."/>
            <person name="Lipzen A."/>
            <person name="Yoshinaga Y."/>
            <person name="Schmutz J."/>
            <person name="Saski C."/>
            <person name="Vermerris W."/>
            <person name="Kresovich S."/>
        </authorList>
    </citation>
    <scope>NUCLEOTIDE SEQUENCE</scope>
</reference>
<gene>
    <name evidence="2" type="ORF">BDA96_02G136100</name>
</gene>
<comment type="caution">
    <text evidence="2">The sequence shown here is derived from an EMBL/GenBank/DDBJ whole genome shotgun (WGS) entry which is preliminary data.</text>
</comment>
<evidence type="ECO:0000313" key="2">
    <source>
        <dbReference type="EMBL" id="KAG0542811.1"/>
    </source>
</evidence>
<accession>A0A921RNK7</accession>
<organism evidence="2 3">
    <name type="scientific">Sorghum bicolor</name>
    <name type="common">Sorghum</name>
    <name type="synonym">Sorghum vulgare</name>
    <dbReference type="NCBI Taxonomy" id="4558"/>
    <lineage>
        <taxon>Eukaryota</taxon>
        <taxon>Viridiplantae</taxon>
        <taxon>Streptophyta</taxon>
        <taxon>Embryophyta</taxon>
        <taxon>Tracheophyta</taxon>
        <taxon>Spermatophyta</taxon>
        <taxon>Magnoliopsida</taxon>
        <taxon>Liliopsida</taxon>
        <taxon>Poales</taxon>
        <taxon>Poaceae</taxon>
        <taxon>PACMAD clade</taxon>
        <taxon>Panicoideae</taxon>
        <taxon>Andropogonodae</taxon>
        <taxon>Andropogoneae</taxon>
        <taxon>Sorghinae</taxon>
        <taxon>Sorghum</taxon>
    </lineage>
</organism>
<protein>
    <submittedName>
        <fullName evidence="2">Uncharacterized protein</fullName>
    </submittedName>
</protein>
<dbReference type="Proteomes" id="UP000807115">
    <property type="component" value="Chromosome 2"/>
</dbReference>
<evidence type="ECO:0000256" key="1">
    <source>
        <dbReference type="SAM" id="MobiDB-lite"/>
    </source>
</evidence>
<dbReference type="AlphaFoldDB" id="A0A921RNK7"/>
<proteinExistence type="predicted"/>